<dbReference type="Pfam" id="PF13374">
    <property type="entry name" value="TPR_10"/>
    <property type="match status" value="3"/>
</dbReference>
<protein>
    <submittedName>
        <fullName evidence="2">TPR-like protein</fullName>
    </submittedName>
</protein>
<dbReference type="Pfam" id="PF13424">
    <property type="entry name" value="TPR_12"/>
    <property type="match status" value="1"/>
</dbReference>
<dbReference type="EMBL" id="JACAZH010000010">
    <property type="protein sequence ID" value="KAF7357325.1"/>
    <property type="molecule type" value="Genomic_DNA"/>
</dbReference>
<dbReference type="InterPro" id="IPR011990">
    <property type="entry name" value="TPR-like_helical_dom_sf"/>
</dbReference>
<evidence type="ECO:0000259" key="1">
    <source>
        <dbReference type="Pfam" id="PF25000"/>
    </source>
</evidence>
<evidence type="ECO:0000313" key="2">
    <source>
        <dbReference type="EMBL" id="KAF7357325.1"/>
    </source>
</evidence>
<dbReference type="Gene3D" id="3.40.50.300">
    <property type="entry name" value="P-loop containing nucleotide triphosphate hydrolases"/>
    <property type="match status" value="1"/>
</dbReference>
<proteinExistence type="predicted"/>
<organism evidence="2 3">
    <name type="scientific">Mycena sanguinolenta</name>
    <dbReference type="NCBI Taxonomy" id="230812"/>
    <lineage>
        <taxon>Eukaryota</taxon>
        <taxon>Fungi</taxon>
        <taxon>Dikarya</taxon>
        <taxon>Basidiomycota</taxon>
        <taxon>Agaricomycotina</taxon>
        <taxon>Agaricomycetes</taxon>
        <taxon>Agaricomycetidae</taxon>
        <taxon>Agaricales</taxon>
        <taxon>Marasmiineae</taxon>
        <taxon>Mycenaceae</taxon>
        <taxon>Mycena</taxon>
    </lineage>
</organism>
<name>A0A8H7D0S8_9AGAR</name>
<dbReference type="PANTHER" id="PTHR46082:SF6">
    <property type="entry name" value="AAA+ ATPASE DOMAIN-CONTAINING PROTEIN-RELATED"/>
    <property type="match status" value="1"/>
</dbReference>
<dbReference type="Pfam" id="PF25000">
    <property type="entry name" value="DUF7779"/>
    <property type="match status" value="1"/>
</dbReference>
<feature type="domain" description="DUF7779" evidence="1">
    <location>
        <begin position="220"/>
        <end position="325"/>
    </location>
</feature>
<dbReference type="Gene3D" id="1.25.40.10">
    <property type="entry name" value="Tetratricopeptide repeat domain"/>
    <property type="match status" value="2"/>
</dbReference>
<keyword evidence="3" id="KW-1185">Reference proteome</keyword>
<sequence length="595" mass="65655">MIFFTSNTGTQKIYVLYGLGGAGKTQIALKFIKELSFNFSDIFFIDTSTIATIDIGLKNIAIIKGCGDSAEEGLLWLTSQVQGWLLLFNNADDPTINMQDFFPECDHGNIIITSRNPGLCVYAGSDSVVSDMGEKDAVLLLLKSAAQRITATAEQIAAEIVKALCYLPLAIVQAGAFISNSRNLGNYLELYAKNQAKLLSEKPAQFQDHYKWTVYTTWQMSFDQLTPRAAMLLQHCSFLHYNGISEAIFSYASKYSGGPSEGGLWETMEFLSSFCGPTGKWDSLQFTMVMNDIQAYSLISFDESTKLFSIHPLVHAWGRATISNPERCMLTVSNILGMTLAERSKWDSLLPSLVLCPHVELAVQASANLAPIFRYHYGMFFEEAGKYKQGAGMLETVLKEENQILGDNHPDTLLTMGNLASIYSDLGEYEKASDLEIAVLEKQKQILGDNHPSTLLAMGNLASTYSDLGQYEKASDLQMAVLEKQKQILGDNHPHTLLAMGNLASAYSALGESEKASDLEIVVLEKQKQILGDNHPDTLLTIGNLARTYSDLGEYEKASDLEIAVLEKRKQILGDNHPSTLITMGESCKHILSPW</sequence>
<accession>A0A8H7D0S8</accession>
<evidence type="ECO:0000313" key="3">
    <source>
        <dbReference type="Proteomes" id="UP000623467"/>
    </source>
</evidence>
<reference evidence="2" key="1">
    <citation type="submission" date="2020-05" db="EMBL/GenBank/DDBJ databases">
        <title>Mycena genomes resolve the evolution of fungal bioluminescence.</title>
        <authorList>
            <person name="Tsai I.J."/>
        </authorList>
    </citation>
    <scope>NUCLEOTIDE SEQUENCE</scope>
    <source>
        <strain evidence="2">160909Yilan</strain>
    </source>
</reference>
<dbReference type="InterPro" id="IPR027417">
    <property type="entry name" value="P-loop_NTPase"/>
</dbReference>
<gene>
    <name evidence="2" type="ORF">MSAN_01328200</name>
</gene>
<dbReference type="SUPFAM" id="SSF48452">
    <property type="entry name" value="TPR-like"/>
    <property type="match status" value="1"/>
</dbReference>
<dbReference type="AlphaFoldDB" id="A0A8H7D0S8"/>
<comment type="caution">
    <text evidence="2">The sequence shown here is derived from an EMBL/GenBank/DDBJ whole genome shotgun (WGS) entry which is preliminary data.</text>
</comment>
<dbReference type="OrthoDB" id="2953367at2759"/>
<dbReference type="Proteomes" id="UP000623467">
    <property type="component" value="Unassembled WGS sequence"/>
</dbReference>
<dbReference type="InterPro" id="IPR056681">
    <property type="entry name" value="DUF7779"/>
</dbReference>
<dbReference type="InterPro" id="IPR053137">
    <property type="entry name" value="NLR-like"/>
</dbReference>
<dbReference type="PANTHER" id="PTHR46082">
    <property type="entry name" value="ATP/GTP-BINDING PROTEIN-RELATED"/>
    <property type="match status" value="1"/>
</dbReference>
<dbReference type="SUPFAM" id="SSF52540">
    <property type="entry name" value="P-loop containing nucleoside triphosphate hydrolases"/>
    <property type="match status" value="1"/>
</dbReference>